<dbReference type="Proteomes" id="UP001497453">
    <property type="component" value="Chromosome 1"/>
</dbReference>
<dbReference type="InterPro" id="IPR052419">
    <property type="entry name" value="5_3-deoxyribonucleotidase-like"/>
</dbReference>
<name>A0ABP1CNJ8_9APHY</name>
<dbReference type="EMBL" id="OZ037944">
    <property type="protein sequence ID" value="CAL1696304.1"/>
    <property type="molecule type" value="Genomic_DNA"/>
</dbReference>
<dbReference type="InterPro" id="IPR010708">
    <property type="entry name" value="5'(3')-deoxyribonucleotidase"/>
</dbReference>
<dbReference type="SUPFAM" id="SSF56784">
    <property type="entry name" value="HAD-like"/>
    <property type="match status" value="1"/>
</dbReference>
<organism evidence="1 2">
    <name type="scientific">Somion occarium</name>
    <dbReference type="NCBI Taxonomy" id="3059160"/>
    <lineage>
        <taxon>Eukaryota</taxon>
        <taxon>Fungi</taxon>
        <taxon>Dikarya</taxon>
        <taxon>Basidiomycota</taxon>
        <taxon>Agaricomycotina</taxon>
        <taxon>Agaricomycetes</taxon>
        <taxon>Polyporales</taxon>
        <taxon>Cerrenaceae</taxon>
        <taxon>Somion</taxon>
    </lineage>
</organism>
<accession>A0ABP1CNJ8</accession>
<dbReference type="Pfam" id="PF06941">
    <property type="entry name" value="NT5C"/>
    <property type="match status" value="1"/>
</dbReference>
<sequence length="289" mass="33026">MSAATSDLIVELAHERAGAGIETPRHKAAPGTALDELIAEFAPSKEPIIAVDMDDVLSQTNEIVATWHNEVYGTNMQLEHFYYYHYWQNPYWGTPEETFRKVEEFWKTNYIEIVPPVDGAPEGIKKLRELGFRLVVVTARQVREMHRGKKWLETHFPGMFDGMICTGQSQETLAEPHEALTKLSKAGVCHKLGAKLLIDDSIENALKCLHADPPVPVLLFGDREWNKRESKYENINTELSFEQRLEKEGGREFWKEENVEIPEGAPLTRVNDWVELVAWVEETRHAGCL</sequence>
<dbReference type="InterPro" id="IPR023214">
    <property type="entry name" value="HAD_sf"/>
</dbReference>
<gene>
    <name evidence="1" type="ORF">GFSPODELE1_LOCUS1129</name>
</gene>
<keyword evidence="2" id="KW-1185">Reference proteome</keyword>
<dbReference type="PANTHER" id="PTHR35134:SF2">
    <property type="entry name" value="NUCLEOTIDASE YQFW-RELATED"/>
    <property type="match status" value="1"/>
</dbReference>
<reference evidence="2" key="1">
    <citation type="submission" date="2024-04" db="EMBL/GenBank/DDBJ databases">
        <authorList>
            <person name="Shaw F."/>
            <person name="Minotto A."/>
        </authorList>
    </citation>
    <scope>NUCLEOTIDE SEQUENCE [LARGE SCALE GENOMIC DNA]</scope>
</reference>
<dbReference type="PANTHER" id="PTHR35134">
    <property type="entry name" value="NUCLEOTIDASE YQFW-RELATED"/>
    <property type="match status" value="1"/>
</dbReference>
<dbReference type="InterPro" id="IPR036412">
    <property type="entry name" value="HAD-like_sf"/>
</dbReference>
<dbReference type="Gene3D" id="3.40.50.1000">
    <property type="entry name" value="HAD superfamily/HAD-like"/>
    <property type="match status" value="1"/>
</dbReference>
<proteinExistence type="predicted"/>
<evidence type="ECO:0000313" key="1">
    <source>
        <dbReference type="EMBL" id="CAL1696304.1"/>
    </source>
</evidence>
<protein>
    <submittedName>
        <fullName evidence="1">Uncharacterized protein</fullName>
    </submittedName>
</protein>
<evidence type="ECO:0000313" key="2">
    <source>
        <dbReference type="Proteomes" id="UP001497453"/>
    </source>
</evidence>